<reference evidence="2" key="1">
    <citation type="journal article" date="2019" name="Int. J. Syst. Evol. Microbiol.">
        <title>The Global Catalogue of Microorganisms (GCM) 10K type strain sequencing project: providing services to taxonomists for standard genome sequencing and annotation.</title>
        <authorList>
            <consortium name="The Broad Institute Genomics Platform"/>
            <consortium name="The Broad Institute Genome Sequencing Center for Infectious Disease"/>
            <person name="Wu L."/>
            <person name="Ma J."/>
        </authorList>
    </citation>
    <scope>NUCLEOTIDE SEQUENCE [LARGE SCALE GENOMIC DNA]</scope>
    <source>
        <strain evidence="2">JCM 19635</strain>
    </source>
</reference>
<comment type="caution">
    <text evidence="1">The sequence shown here is derived from an EMBL/GenBank/DDBJ whole genome shotgun (WGS) entry which is preliminary data.</text>
</comment>
<organism evidence="1 2">
    <name type="scientific">Hymenobacter humi</name>
    <dbReference type="NCBI Taxonomy" id="1411620"/>
    <lineage>
        <taxon>Bacteria</taxon>
        <taxon>Pseudomonadati</taxon>
        <taxon>Bacteroidota</taxon>
        <taxon>Cytophagia</taxon>
        <taxon>Cytophagales</taxon>
        <taxon>Hymenobacteraceae</taxon>
        <taxon>Hymenobacter</taxon>
    </lineage>
</organism>
<gene>
    <name evidence="1" type="ORF">ACFQT0_28050</name>
</gene>
<evidence type="ECO:0000313" key="2">
    <source>
        <dbReference type="Proteomes" id="UP001596513"/>
    </source>
</evidence>
<dbReference type="EMBL" id="JBHTEK010000004">
    <property type="protein sequence ID" value="MFC7670810.1"/>
    <property type="molecule type" value="Genomic_DNA"/>
</dbReference>
<name>A0ABW2UF10_9BACT</name>
<dbReference type="RefSeq" id="WP_380206545.1">
    <property type="nucleotide sequence ID" value="NZ_JBHTEK010000004.1"/>
</dbReference>
<proteinExistence type="predicted"/>
<dbReference type="Proteomes" id="UP001596513">
    <property type="component" value="Unassembled WGS sequence"/>
</dbReference>
<evidence type="ECO:0000313" key="1">
    <source>
        <dbReference type="EMBL" id="MFC7670810.1"/>
    </source>
</evidence>
<sequence length="47" mass="5250">MGLDVKASGEWQYYAPKQEEETRPRCLTCAELSEADARPAQTPHPTS</sequence>
<accession>A0ABW2UF10</accession>
<keyword evidence="2" id="KW-1185">Reference proteome</keyword>
<protein>
    <submittedName>
        <fullName evidence="1">Uncharacterized protein</fullName>
    </submittedName>
</protein>